<proteinExistence type="predicted"/>
<organism evidence="1 2">
    <name type="scientific">Pristionchus mayeri</name>
    <dbReference type="NCBI Taxonomy" id="1317129"/>
    <lineage>
        <taxon>Eukaryota</taxon>
        <taxon>Metazoa</taxon>
        <taxon>Ecdysozoa</taxon>
        <taxon>Nematoda</taxon>
        <taxon>Chromadorea</taxon>
        <taxon>Rhabditida</taxon>
        <taxon>Rhabditina</taxon>
        <taxon>Diplogasteromorpha</taxon>
        <taxon>Diplogasteroidea</taxon>
        <taxon>Neodiplogasteridae</taxon>
        <taxon>Pristionchus</taxon>
    </lineage>
</organism>
<dbReference type="SUPFAM" id="SSF63829">
    <property type="entry name" value="Calcium-dependent phosphotriesterase"/>
    <property type="match status" value="1"/>
</dbReference>
<protein>
    <submittedName>
        <fullName evidence="1">Uncharacterized protein</fullName>
    </submittedName>
</protein>
<gene>
    <name evidence="1" type="ORF">PMAYCL1PPCAC_11638</name>
</gene>
<evidence type="ECO:0000313" key="2">
    <source>
        <dbReference type="Proteomes" id="UP001328107"/>
    </source>
</evidence>
<dbReference type="Gene3D" id="2.130.10.10">
    <property type="entry name" value="YVTN repeat-like/Quinoprotein amine dehydrogenase"/>
    <property type="match status" value="1"/>
</dbReference>
<name>A0AAN4ZMW7_9BILA</name>
<dbReference type="AlphaFoldDB" id="A0AAN4ZMW7"/>
<keyword evidence="2" id="KW-1185">Reference proteome</keyword>
<comment type="caution">
    <text evidence="1">The sequence shown here is derived from an EMBL/GenBank/DDBJ whole genome shotgun (WGS) entry which is preliminary data.</text>
</comment>
<dbReference type="Proteomes" id="UP001328107">
    <property type="component" value="Unassembled WGS sequence"/>
</dbReference>
<evidence type="ECO:0000313" key="1">
    <source>
        <dbReference type="EMBL" id="GMR41443.1"/>
    </source>
</evidence>
<sequence>MTEAPSDTCDYQRFAEMLVHLTPQGASVPYTVCYDKNGHIWVASKGGLFKFDAKTKRVLYKRKNPFPKTMAAFCQVIYHDDTIIYTMAECKDRQTAMFFLGLDGEEKHMSIIDGLLLSMVVNSRGDIYIAKQPTSEKSTIYTTSMDAPLGWDEVISITGQFYDTLGLVDEDTLLVSTVQLPKNMFSKQSLRLISLAEDGEARETKVFSEAGKEPGQIFFPRSIQRHKEHMIIMDKSGRFLRFTPEGEYVDTVCEIDAYLANGFTMIPSEGVEGEGKRMQALTAMSGIVRDPSNMAICDDWLEVVPLDGKSWKEKKQETA</sequence>
<accession>A0AAN4ZMW7</accession>
<dbReference type="InterPro" id="IPR015943">
    <property type="entry name" value="WD40/YVTN_repeat-like_dom_sf"/>
</dbReference>
<reference evidence="2" key="1">
    <citation type="submission" date="2022-10" db="EMBL/GenBank/DDBJ databases">
        <title>Genome assembly of Pristionchus species.</title>
        <authorList>
            <person name="Yoshida K."/>
            <person name="Sommer R.J."/>
        </authorList>
    </citation>
    <scope>NUCLEOTIDE SEQUENCE [LARGE SCALE GENOMIC DNA]</scope>
    <source>
        <strain evidence="2">RS5460</strain>
    </source>
</reference>
<dbReference type="EMBL" id="BTRK01000003">
    <property type="protein sequence ID" value="GMR41443.1"/>
    <property type="molecule type" value="Genomic_DNA"/>
</dbReference>